<reference evidence="3" key="1">
    <citation type="journal article" date="2023" name="Mol. Phylogenet. Evol.">
        <title>Genome-scale phylogeny and comparative genomics of the fungal order Sordariales.</title>
        <authorList>
            <person name="Hensen N."/>
            <person name="Bonometti L."/>
            <person name="Westerberg I."/>
            <person name="Brannstrom I.O."/>
            <person name="Guillou S."/>
            <person name="Cros-Aarteil S."/>
            <person name="Calhoun S."/>
            <person name="Haridas S."/>
            <person name="Kuo A."/>
            <person name="Mondo S."/>
            <person name="Pangilinan J."/>
            <person name="Riley R."/>
            <person name="LaButti K."/>
            <person name="Andreopoulos B."/>
            <person name="Lipzen A."/>
            <person name="Chen C."/>
            <person name="Yan M."/>
            <person name="Daum C."/>
            <person name="Ng V."/>
            <person name="Clum A."/>
            <person name="Steindorff A."/>
            <person name="Ohm R.A."/>
            <person name="Martin F."/>
            <person name="Silar P."/>
            <person name="Natvig D.O."/>
            <person name="Lalanne C."/>
            <person name="Gautier V."/>
            <person name="Ament-Velasquez S.L."/>
            <person name="Kruys A."/>
            <person name="Hutchinson M.I."/>
            <person name="Powell A.J."/>
            <person name="Barry K."/>
            <person name="Miller A.N."/>
            <person name="Grigoriev I.V."/>
            <person name="Debuchy R."/>
            <person name="Gladieux P."/>
            <person name="Hiltunen Thoren M."/>
            <person name="Johannesson H."/>
        </authorList>
    </citation>
    <scope>NUCLEOTIDE SEQUENCE</scope>
    <source>
        <strain evidence="3">PSN309</strain>
    </source>
</reference>
<sequence length="281" mass="31372">MLRTAFGTFEALIERSAFARTAAGRQFWAQRIARINPGFLQQQRARISQLRLPTSTPRANAGRQQFKTSSFSTPRRNFHSSRARRDGDKGHRSNGDKPNSGKAEPESSSLSQRLKKLSREYGWTAVGIYFSMSVLDFPFCFLLVRIVGTEKIAYLEEIVVDNAKKVIPQRVQDFWHEYRNSYKKAKEERTGQPEAEVIGHGVAEAEAANKQGASLATQLALAYAIHKSFIFIRVPLTAAVTPKIVKVLRGWGWQIGKRPVRPAKAAGTGAKVSKAPKKSDD</sequence>
<dbReference type="EMBL" id="MU864360">
    <property type="protein sequence ID" value="KAK4191205.1"/>
    <property type="molecule type" value="Genomic_DNA"/>
</dbReference>
<organism evidence="3 4">
    <name type="scientific">Podospora australis</name>
    <dbReference type="NCBI Taxonomy" id="1536484"/>
    <lineage>
        <taxon>Eukaryota</taxon>
        <taxon>Fungi</taxon>
        <taxon>Dikarya</taxon>
        <taxon>Ascomycota</taxon>
        <taxon>Pezizomycotina</taxon>
        <taxon>Sordariomycetes</taxon>
        <taxon>Sordariomycetidae</taxon>
        <taxon>Sordariales</taxon>
        <taxon>Podosporaceae</taxon>
        <taxon>Podospora</taxon>
    </lineage>
</organism>
<evidence type="ECO:0000313" key="3">
    <source>
        <dbReference type="EMBL" id="KAK4191205.1"/>
    </source>
</evidence>
<dbReference type="PANTHER" id="PTHR21377:SF0">
    <property type="entry name" value="PROTEIN FAM210B, MITOCHONDRIAL"/>
    <property type="match status" value="1"/>
</dbReference>
<feature type="compositionally biased region" description="Polar residues" evidence="1">
    <location>
        <begin position="50"/>
        <end position="75"/>
    </location>
</feature>
<feature type="domain" description="DUF1279" evidence="2">
    <location>
        <begin position="112"/>
        <end position="242"/>
    </location>
</feature>
<evidence type="ECO:0000256" key="1">
    <source>
        <dbReference type="SAM" id="MobiDB-lite"/>
    </source>
</evidence>
<dbReference type="PANTHER" id="PTHR21377">
    <property type="entry name" value="PROTEIN FAM210B, MITOCHONDRIAL"/>
    <property type="match status" value="1"/>
</dbReference>
<evidence type="ECO:0000259" key="2">
    <source>
        <dbReference type="Pfam" id="PF06916"/>
    </source>
</evidence>
<keyword evidence="4" id="KW-1185">Reference proteome</keyword>
<feature type="region of interest" description="Disordered" evidence="1">
    <location>
        <begin position="260"/>
        <end position="281"/>
    </location>
</feature>
<feature type="compositionally biased region" description="Basic and acidic residues" evidence="1">
    <location>
        <begin position="83"/>
        <end position="95"/>
    </location>
</feature>
<reference evidence="3" key="2">
    <citation type="submission" date="2023-05" db="EMBL/GenBank/DDBJ databases">
        <authorList>
            <consortium name="Lawrence Berkeley National Laboratory"/>
            <person name="Steindorff A."/>
            <person name="Hensen N."/>
            <person name="Bonometti L."/>
            <person name="Westerberg I."/>
            <person name="Brannstrom I.O."/>
            <person name="Guillou S."/>
            <person name="Cros-Aarteil S."/>
            <person name="Calhoun S."/>
            <person name="Haridas S."/>
            <person name="Kuo A."/>
            <person name="Mondo S."/>
            <person name="Pangilinan J."/>
            <person name="Riley R."/>
            <person name="Labutti K."/>
            <person name="Andreopoulos B."/>
            <person name="Lipzen A."/>
            <person name="Chen C."/>
            <person name="Yanf M."/>
            <person name="Daum C."/>
            <person name="Ng V."/>
            <person name="Clum A."/>
            <person name="Ohm R."/>
            <person name="Martin F."/>
            <person name="Silar P."/>
            <person name="Natvig D."/>
            <person name="Lalanne C."/>
            <person name="Gautier V."/>
            <person name="Ament-Velasquez S.L."/>
            <person name="Kruys A."/>
            <person name="Hutchinson M.I."/>
            <person name="Powell A.J."/>
            <person name="Barry K."/>
            <person name="Miller A.N."/>
            <person name="Grigoriev I.V."/>
            <person name="Debuchy R."/>
            <person name="Gladieux P."/>
            <person name="Thoren M.H."/>
            <person name="Johannesson H."/>
        </authorList>
    </citation>
    <scope>NUCLEOTIDE SEQUENCE</scope>
    <source>
        <strain evidence="3">PSN309</strain>
    </source>
</reference>
<dbReference type="Pfam" id="PF06916">
    <property type="entry name" value="FAM210A-B_dom"/>
    <property type="match status" value="1"/>
</dbReference>
<feature type="region of interest" description="Disordered" evidence="1">
    <location>
        <begin position="50"/>
        <end position="111"/>
    </location>
</feature>
<dbReference type="AlphaFoldDB" id="A0AAN6WZQ7"/>
<dbReference type="InterPro" id="IPR009688">
    <property type="entry name" value="FAM210A/B-like_dom"/>
</dbReference>
<gene>
    <name evidence="3" type="ORF">QBC35DRAFT_24390</name>
</gene>
<comment type="caution">
    <text evidence="3">The sequence shown here is derived from an EMBL/GenBank/DDBJ whole genome shotgun (WGS) entry which is preliminary data.</text>
</comment>
<accession>A0AAN6WZQ7</accession>
<name>A0AAN6WZQ7_9PEZI</name>
<dbReference type="InterPro" id="IPR045866">
    <property type="entry name" value="FAM210A/B-like"/>
</dbReference>
<evidence type="ECO:0000313" key="4">
    <source>
        <dbReference type="Proteomes" id="UP001302126"/>
    </source>
</evidence>
<proteinExistence type="predicted"/>
<dbReference type="GO" id="GO:0005739">
    <property type="term" value="C:mitochondrion"/>
    <property type="evidence" value="ECO:0007669"/>
    <property type="project" value="TreeGrafter"/>
</dbReference>
<dbReference type="Proteomes" id="UP001302126">
    <property type="component" value="Unassembled WGS sequence"/>
</dbReference>
<protein>
    <recommendedName>
        <fullName evidence="2">DUF1279 domain-containing protein</fullName>
    </recommendedName>
</protein>